<comment type="caution">
    <text evidence="7">The sequence shown here is derived from an EMBL/GenBank/DDBJ whole genome shotgun (WGS) entry which is preliminary data.</text>
</comment>
<reference evidence="7" key="1">
    <citation type="submission" date="2022-07" db="EMBL/GenBank/DDBJ databases">
        <title>Phylogenomic reconstructions and comparative analyses of Kickxellomycotina fungi.</title>
        <authorList>
            <person name="Reynolds N.K."/>
            <person name="Stajich J.E."/>
            <person name="Barry K."/>
            <person name="Grigoriev I.V."/>
            <person name="Crous P."/>
            <person name="Smith M.E."/>
        </authorList>
    </citation>
    <scope>NUCLEOTIDE SEQUENCE</scope>
    <source>
        <strain evidence="7">BCRC 34882</strain>
    </source>
</reference>
<dbReference type="Proteomes" id="UP001151295">
    <property type="component" value="Unassembled WGS sequence"/>
</dbReference>
<name>A0ABQ8PRM2_9FUNG</name>
<dbReference type="SUPFAM" id="SSF54189">
    <property type="entry name" value="Ribosomal proteins S24e, L23 and L15e"/>
    <property type="match status" value="1"/>
</dbReference>
<proteinExistence type="inferred from homology"/>
<dbReference type="InterPro" id="IPR001976">
    <property type="entry name" value="Ribosomal_eS24"/>
</dbReference>
<dbReference type="InterPro" id="IPR053709">
    <property type="entry name" value="eRP_eS24_sf"/>
</dbReference>
<protein>
    <recommendedName>
        <fullName evidence="5">40S ribosomal protein S24</fullName>
    </recommendedName>
</protein>
<keyword evidence="8" id="KW-1185">Reference proteome</keyword>
<gene>
    <name evidence="7" type="ORF">EDC05_001523</name>
</gene>
<evidence type="ECO:0000256" key="3">
    <source>
        <dbReference type="ARBA" id="ARBA00023274"/>
    </source>
</evidence>
<evidence type="ECO:0000256" key="5">
    <source>
        <dbReference type="RuleBase" id="RU004383"/>
    </source>
</evidence>
<keyword evidence="3 4" id="KW-0687">Ribonucleoprotein</keyword>
<keyword evidence="2 4" id="KW-0689">Ribosomal protein</keyword>
<dbReference type="InterPro" id="IPR012678">
    <property type="entry name" value="Ribosomal_uL23/eL15/eS24_sf"/>
</dbReference>
<evidence type="ECO:0000256" key="1">
    <source>
        <dbReference type="ARBA" id="ARBA00009680"/>
    </source>
</evidence>
<dbReference type="HAMAP" id="MF_00545">
    <property type="entry name" value="Ribosomal_eS24"/>
    <property type="match status" value="1"/>
</dbReference>
<dbReference type="Pfam" id="PF01282">
    <property type="entry name" value="Ribosomal_S24e"/>
    <property type="match status" value="1"/>
</dbReference>
<dbReference type="Gene3D" id="3.30.70.3370">
    <property type="match status" value="1"/>
</dbReference>
<comment type="similarity">
    <text evidence="1 4">Belongs to the eukaryotic ribosomal protein eS24 family.</text>
</comment>
<feature type="compositionally biased region" description="Basic residues" evidence="6">
    <location>
        <begin position="130"/>
        <end position="157"/>
    </location>
</feature>
<evidence type="ECO:0000313" key="8">
    <source>
        <dbReference type="Proteomes" id="UP001151295"/>
    </source>
</evidence>
<evidence type="ECO:0000256" key="2">
    <source>
        <dbReference type="ARBA" id="ARBA00022980"/>
    </source>
</evidence>
<feature type="region of interest" description="Disordered" evidence="6">
    <location>
        <begin position="126"/>
        <end position="157"/>
    </location>
</feature>
<dbReference type="InterPro" id="IPR018098">
    <property type="entry name" value="Ribosomal_eS24_CS"/>
</dbReference>
<evidence type="ECO:0000256" key="6">
    <source>
        <dbReference type="SAM" id="MobiDB-lite"/>
    </source>
</evidence>
<sequence length="157" mass="18368">MDASQHLLMRTKERLETAMDAILRKADASTVTIRTRKFMTNRLLQRKQMVVDIIHPNLANLSRVEIREKLGKLFKSETDLVFPFGFRTQFGGGRSTGFVLIYDSMEAAKKFEPKFRLARQELATIDRKARSQRKQTKNRRKRLRGTAKDKKQVKKQK</sequence>
<dbReference type="PANTHER" id="PTHR10496">
    <property type="entry name" value="40S RIBOSOMAL PROTEIN S24"/>
    <property type="match status" value="1"/>
</dbReference>
<evidence type="ECO:0000313" key="7">
    <source>
        <dbReference type="EMBL" id="KAJ1994606.1"/>
    </source>
</evidence>
<accession>A0ABQ8PRM2</accession>
<dbReference type="PROSITE" id="PS00529">
    <property type="entry name" value="RIBOSOMAL_S24E"/>
    <property type="match status" value="1"/>
</dbReference>
<evidence type="ECO:0000256" key="4">
    <source>
        <dbReference type="RuleBase" id="RU004381"/>
    </source>
</evidence>
<organism evidence="7 8">
    <name type="scientific">Coemansia umbellata</name>
    <dbReference type="NCBI Taxonomy" id="1424467"/>
    <lineage>
        <taxon>Eukaryota</taxon>
        <taxon>Fungi</taxon>
        <taxon>Fungi incertae sedis</taxon>
        <taxon>Zoopagomycota</taxon>
        <taxon>Kickxellomycotina</taxon>
        <taxon>Kickxellomycetes</taxon>
        <taxon>Kickxellales</taxon>
        <taxon>Kickxellaceae</taxon>
        <taxon>Coemansia</taxon>
    </lineage>
</organism>
<dbReference type="EMBL" id="JANBQD010000011">
    <property type="protein sequence ID" value="KAJ1994606.1"/>
    <property type="molecule type" value="Genomic_DNA"/>
</dbReference>